<feature type="region of interest" description="Disordered" evidence="1">
    <location>
        <begin position="1"/>
        <end position="50"/>
    </location>
</feature>
<organism evidence="2 3">
    <name type="scientific">Clohesyomyces aquaticus</name>
    <dbReference type="NCBI Taxonomy" id="1231657"/>
    <lineage>
        <taxon>Eukaryota</taxon>
        <taxon>Fungi</taxon>
        <taxon>Dikarya</taxon>
        <taxon>Ascomycota</taxon>
        <taxon>Pezizomycotina</taxon>
        <taxon>Dothideomycetes</taxon>
        <taxon>Pleosporomycetidae</taxon>
        <taxon>Pleosporales</taxon>
        <taxon>Lindgomycetaceae</taxon>
        <taxon>Clohesyomyces</taxon>
    </lineage>
</organism>
<dbReference type="AlphaFoldDB" id="A0A1Y1ZZY9"/>
<dbReference type="OrthoDB" id="5230585at2759"/>
<keyword evidence="3" id="KW-1185">Reference proteome</keyword>
<feature type="compositionally biased region" description="Polar residues" evidence="1">
    <location>
        <begin position="1"/>
        <end position="10"/>
    </location>
</feature>
<name>A0A1Y1ZZY9_9PLEO</name>
<comment type="caution">
    <text evidence="2">The sequence shown here is derived from an EMBL/GenBank/DDBJ whole genome shotgun (WGS) entry which is preliminary data.</text>
</comment>
<accession>A0A1Y1ZZY9</accession>
<gene>
    <name evidence="2" type="ORF">BCR34DRAFT_612275</name>
</gene>
<evidence type="ECO:0000256" key="1">
    <source>
        <dbReference type="SAM" id="MobiDB-lite"/>
    </source>
</evidence>
<sequence>MSRSSEFNSPNGSDVPSDSNGSGGSSEPGSSYEYDTISENDTGIGHEPSGKPFATLIQTRLYPHIRFVEDPEGLLAVDEHTLVISAYLHLSVPMMQTTAGLFYSRNGPAGFMVDRMDLDPEREMYSLGERASPRVVEILEGYERSDFDDHVLEREMYGEICEDAPYWLWNTELFLRRAEKRADSVLGE</sequence>
<dbReference type="EMBL" id="MCFA01000026">
    <property type="protein sequence ID" value="ORY15335.1"/>
    <property type="molecule type" value="Genomic_DNA"/>
</dbReference>
<evidence type="ECO:0000313" key="2">
    <source>
        <dbReference type="EMBL" id="ORY15335.1"/>
    </source>
</evidence>
<dbReference type="Proteomes" id="UP000193144">
    <property type="component" value="Unassembled WGS sequence"/>
</dbReference>
<evidence type="ECO:0000313" key="3">
    <source>
        <dbReference type="Proteomes" id="UP000193144"/>
    </source>
</evidence>
<protein>
    <submittedName>
        <fullName evidence="2">Uncharacterized protein</fullName>
    </submittedName>
</protein>
<proteinExistence type="predicted"/>
<reference evidence="2 3" key="1">
    <citation type="submission" date="2016-07" db="EMBL/GenBank/DDBJ databases">
        <title>Pervasive Adenine N6-methylation of Active Genes in Fungi.</title>
        <authorList>
            <consortium name="DOE Joint Genome Institute"/>
            <person name="Mondo S.J."/>
            <person name="Dannebaum R.O."/>
            <person name="Kuo R.C."/>
            <person name="Labutti K."/>
            <person name="Haridas S."/>
            <person name="Kuo A."/>
            <person name="Salamov A."/>
            <person name="Ahrendt S.R."/>
            <person name="Lipzen A."/>
            <person name="Sullivan W."/>
            <person name="Andreopoulos W.B."/>
            <person name="Clum A."/>
            <person name="Lindquist E."/>
            <person name="Daum C."/>
            <person name="Ramamoorthy G.K."/>
            <person name="Gryganskyi A."/>
            <person name="Culley D."/>
            <person name="Magnuson J.K."/>
            <person name="James T.Y."/>
            <person name="O'Malley M.A."/>
            <person name="Stajich J.E."/>
            <person name="Spatafora J.W."/>
            <person name="Visel A."/>
            <person name="Grigoriev I.V."/>
        </authorList>
    </citation>
    <scope>NUCLEOTIDE SEQUENCE [LARGE SCALE GENOMIC DNA]</scope>
    <source>
        <strain evidence="2 3">CBS 115471</strain>
    </source>
</reference>
<feature type="compositionally biased region" description="Low complexity" evidence="1">
    <location>
        <begin position="11"/>
        <end position="20"/>
    </location>
</feature>